<proteinExistence type="predicted"/>
<dbReference type="PANTHER" id="PTHR36454:SF1">
    <property type="entry name" value="DUF1015 DOMAIN-CONTAINING PROTEIN"/>
    <property type="match status" value="1"/>
</dbReference>
<dbReference type="PANTHER" id="PTHR36454">
    <property type="entry name" value="LMO2823 PROTEIN"/>
    <property type="match status" value="1"/>
</dbReference>
<accession>A0A9D7XRA6</accession>
<dbReference type="AlphaFoldDB" id="A0A9D7XRA6"/>
<sequence>MKIFPFQAIYPNVNLIASADSFFSTVRNDYTQYLQSGFFRETTDKGFYIFEIKIGKIVHSGLVVCLDVTDYSGGKIVRHEQTIASSEQEMIKILLQRGAMVKPVLLCHPEVKEITKEIQKQKKKSKPFLELTTSANPIQYSLYRIPEKDGQELTKLYKSLIPKVYIADGHHRCSTGEKLLKLQGNKDGKDYSLLLAALFSFDQLDILDYNRVVQLPYNLKLTRFMADISQVCDIRSISSPAKPKRKHELTMCIQDQWYEMKWKDEVLKKNKKLPASLDAHILDEEVLDKILGIKDARTDNRIEYVSGDLGPERVEDKARISDLHIGFCIYPVQFEELVKVSDIGETLPPKSTWFEPRMINGFIVKKY</sequence>
<dbReference type="Proteomes" id="UP000808337">
    <property type="component" value="Unassembled WGS sequence"/>
</dbReference>
<name>A0A9D7XRA6_9BACT</name>
<dbReference type="InterPro" id="IPR008323">
    <property type="entry name" value="UCP033563"/>
</dbReference>
<organism evidence="1 2">
    <name type="scientific">Candidatus Opimibacter skivensis</name>
    <dbReference type="NCBI Taxonomy" id="2982028"/>
    <lineage>
        <taxon>Bacteria</taxon>
        <taxon>Pseudomonadati</taxon>
        <taxon>Bacteroidota</taxon>
        <taxon>Saprospiria</taxon>
        <taxon>Saprospirales</taxon>
        <taxon>Saprospiraceae</taxon>
        <taxon>Candidatus Opimibacter</taxon>
    </lineage>
</organism>
<gene>
    <name evidence="1" type="ORF">IPP15_21760</name>
</gene>
<evidence type="ECO:0000313" key="2">
    <source>
        <dbReference type="Proteomes" id="UP000808337"/>
    </source>
</evidence>
<reference evidence="1 2" key="1">
    <citation type="submission" date="2020-10" db="EMBL/GenBank/DDBJ databases">
        <title>Connecting structure to function with the recovery of over 1000 high-quality activated sludge metagenome-assembled genomes encoding full-length rRNA genes using long-read sequencing.</title>
        <authorList>
            <person name="Singleton C.M."/>
            <person name="Petriglieri F."/>
            <person name="Kristensen J.M."/>
            <person name="Kirkegaard R.H."/>
            <person name="Michaelsen T.Y."/>
            <person name="Andersen M.H."/>
            <person name="Karst S.M."/>
            <person name="Dueholm M.S."/>
            <person name="Nielsen P.H."/>
            <person name="Albertsen M."/>
        </authorList>
    </citation>
    <scope>NUCLEOTIDE SEQUENCE [LARGE SCALE GENOMIC DNA]</scope>
    <source>
        <strain evidence="1">Ribe_18-Q3-R11-54_MAXAC.273</strain>
    </source>
</reference>
<dbReference type="Pfam" id="PF06245">
    <property type="entry name" value="DUF1015"/>
    <property type="match status" value="1"/>
</dbReference>
<comment type="caution">
    <text evidence="1">The sequence shown here is derived from an EMBL/GenBank/DDBJ whole genome shotgun (WGS) entry which is preliminary data.</text>
</comment>
<protein>
    <submittedName>
        <fullName evidence="1">DUF1015 domain-containing protein</fullName>
    </submittedName>
</protein>
<evidence type="ECO:0000313" key="1">
    <source>
        <dbReference type="EMBL" id="MBK9984955.1"/>
    </source>
</evidence>
<dbReference type="EMBL" id="JADKGY010000032">
    <property type="protein sequence ID" value="MBK9984955.1"/>
    <property type="molecule type" value="Genomic_DNA"/>
</dbReference>